<feature type="transmembrane region" description="Helical" evidence="13">
    <location>
        <begin position="238"/>
        <end position="259"/>
    </location>
</feature>
<dbReference type="Proteomes" id="UP001217582">
    <property type="component" value="Chromosome 1"/>
</dbReference>
<gene>
    <name evidence="14" type="ORF">MARU1_000694</name>
</gene>
<keyword evidence="7 13" id="KW-0812">Transmembrane</keyword>
<keyword evidence="9" id="KW-0175">Coiled coil</keyword>
<name>A0AAJ5Z0H7_9BASI</name>
<feature type="compositionally biased region" description="Basic and acidic residues" evidence="12">
    <location>
        <begin position="14"/>
        <end position="29"/>
    </location>
</feature>
<dbReference type="AlphaFoldDB" id="A0AAJ5Z0H7"/>
<keyword evidence="6" id="KW-0698">rRNA processing</keyword>
<keyword evidence="5" id="KW-0690">Ribosome biogenesis</keyword>
<feature type="compositionally biased region" description="Basic and acidic residues" evidence="12">
    <location>
        <begin position="38"/>
        <end position="62"/>
    </location>
</feature>
<evidence type="ECO:0000256" key="10">
    <source>
        <dbReference type="ARBA" id="ARBA00023136"/>
    </source>
</evidence>
<dbReference type="Pfam" id="PF03879">
    <property type="entry name" value="Cgr1"/>
    <property type="match status" value="1"/>
</dbReference>
<comment type="subcellular location">
    <subcellularLocation>
        <location evidence="2">Membrane</location>
        <topology evidence="2">Multi-pass membrane protein</topology>
    </subcellularLocation>
    <subcellularLocation>
        <location evidence="3">Nucleus</location>
        <location evidence="3">Nucleolus</location>
    </subcellularLocation>
</comment>
<evidence type="ECO:0000256" key="5">
    <source>
        <dbReference type="ARBA" id="ARBA00022517"/>
    </source>
</evidence>
<evidence type="ECO:0000256" key="1">
    <source>
        <dbReference type="ARBA" id="ARBA00004090"/>
    </source>
</evidence>
<dbReference type="InterPro" id="IPR005579">
    <property type="entry name" value="Cgr1-like"/>
</dbReference>
<proteinExistence type="inferred from homology"/>
<evidence type="ECO:0000256" key="3">
    <source>
        <dbReference type="ARBA" id="ARBA00004604"/>
    </source>
</evidence>
<keyword evidence="10 13" id="KW-0472">Membrane</keyword>
<evidence type="ECO:0000256" key="6">
    <source>
        <dbReference type="ARBA" id="ARBA00022552"/>
    </source>
</evidence>
<dbReference type="PANTHER" id="PTHR36460:SF1">
    <property type="entry name" value="UPF0132 DOMAIN PROTEIN (AFU_ORTHOLOGUE AFUA_3G10255)"/>
    <property type="match status" value="1"/>
</dbReference>
<keyword evidence="8 13" id="KW-1133">Transmembrane helix</keyword>
<feature type="region of interest" description="Disordered" evidence="12">
    <location>
        <begin position="1"/>
        <end position="62"/>
    </location>
</feature>
<evidence type="ECO:0000256" key="7">
    <source>
        <dbReference type="ARBA" id="ARBA00022692"/>
    </source>
</evidence>
<dbReference type="GO" id="GO:0016020">
    <property type="term" value="C:membrane"/>
    <property type="evidence" value="ECO:0007669"/>
    <property type="project" value="UniProtKB-SubCell"/>
</dbReference>
<keyword evidence="15" id="KW-1185">Reference proteome</keyword>
<dbReference type="GO" id="GO:0006364">
    <property type="term" value="P:rRNA processing"/>
    <property type="evidence" value="ECO:0007669"/>
    <property type="project" value="UniProtKB-KW"/>
</dbReference>
<protein>
    <submittedName>
        <fullName evidence="14">Uncharacterized protein</fullName>
    </submittedName>
</protein>
<evidence type="ECO:0000256" key="13">
    <source>
        <dbReference type="SAM" id="Phobius"/>
    </source>
</evidence>
<evidence type="ECO:0000313" key="15">
    <source>
        <dbReference type="Proteomes" id="UP001217582"/>
    </source>
</evidence>
<evidence type="ECO:0000256" key="12">
    <source>
        <dbReference type="SAM" id="MobiDB-lite"/>
    </source>
</evidence>
<sequence>MSAKQETGKSTLEIPKEKATSKKWNERMQHRQKMHSIKTREREMKQVKEEESERRSQVRKERAFKAAEKERLEAMAARVTSIFMSVKSAASQLYDADAPFLVESYQNVSDGASGKEFLPSYSYNNTPHTPGQPRSWDEAARAPTNPIRPSMPGAPGHVYADVNEDNPYLGVGGAPSIAPAPLNATITGYATGLGWELSKLCAMAYAIPPFSSVLLLLWETQNDLARFHAYQAGFGGAIVLVVAWVLRNIFGLGWFVWLLTRLCLFGSWYCAYVDDGTNLSYIAHRSATSLEREPFLPVLGNYAVRCVGDE</sequence>
<comment type="similarity">
    <text evidence="4">Belongs to the CGR1 family.</text>
</comment>
<evidence type="ECO:0000256" key="2">
    <source>
        <dbReference type="ARBA" id="ARBA00004141"/>
    </source>
</evidence>
<feature type="compositionally biased region" description="Polar residues" evidence="12">
    <location>
        <begin position="1"/>
        <end position="10"/>
    </location>
</feature>
<evidence type="ECO:0000313" key="14">
    <source>
        <dbReference type="EMBL" id="WFD14688.1"/>
    </source>
</evidence>
<dbReference type="GO" id="GO:0005730">
    <property type="term" value="C:nucleolus"/>
    <property type="evidence" value="ECO:0007669"/>
    <property type="project" value="UniProtKB-SubCell"/>
</dbReference>
<keyword evidence="11" id="KW-0539">Nucleus</keyword>
<comment type="function">
    <text evidence="1">Involved in nucleolar integrity and required for processing of the pre-rRNA for the 60S ribosome subunit.</text>
</comment>
<accession>A0AAJ5Z0H7</accession>
<dbReference type="PANTHER" id="PTHR36460">
    <property type="entry name" value="UPF0132 DOMAIN PROTEIN (AFU_ORTHOLOGUE AFUA_3G10255)"/>
    <property type="match status" value="1"/>
</dbReference>
<evidence type="ECO:0000256" key="4">
    <source>
        <dbReference type="ARBA" id="ARBA00007869"/>
    </source>
</evidence>
<evidence type="ECO:0000256" key="11">
    <source>
        <dbReference type="ARBA" id="ARBA00023242"/>
    </source>
</evidence>
<dbReference type="EMBL" id="CP119916">
    <property type="protein sequence ID" value="WFD14688.1"/>
    <property type="molecule type" value="Genomic_DNA"/>
</dbReference>
<reference evidence="14 15" key="1">
    <citation type="submission" date="2023-03" db="EMBL/GenBank/DDBJ databases">
        <title>Mating type loci evolution in Malassezia.</title>
        <authorList>
            <person name="Coelho M.A."/>
        </authorList>
    </citation>
    <scope>NUCLEOTIDE SEQUENCE [LARGE SCALE GENOMIC DNA]</scope>
    <source>
        <strain evidence="14 15">CBS 13387</strain>
    </source>
</reference>
<organism evidence="14 15">
    <name type="scientific">Malassezia arunalokei</name>
    <dbReference type="NCBI Taxonomy" id="1514897"/>
    <lineage>
        <taxon>Eukaryota</taxon>
        <taxon>Fungi</taxon>
        <taxon>Dikarya</taxon>
        <taxon>Basidiomycota</taxon>
        <taxon>Ustilaginomycotina</taxon>
        <taxon>Malasseziomycetes</taxon>
        <taxon>Malasseziales</taxon>
        <taxon>Malasseziaceae</taxon>
        <taxon>Malassezia</taxon>
    </lineage>
</organism>
<evidence type="ECO:0000256" key="9">
    <source>
        <dbReference type="ARBA" id="ARBA00023054"/>
    </source>
</evidence>
<evidence type="ECO:0000256" key="8">
    <source>
        <dbReference type="ARBA" id="ARBA00022989"/>
    </source>
</evidence>